<reference evidence="1" key="2">
    <citation type="submission" date="2021-04" db="EMBL/GenBank/DDBJ databases">
        <authorList>
            <person name="Gilroy R."/>
        </authorList>
    </citation>
    <scope>NUCLEOTIDE SEQUENCE</scope>
    <source>
        <strain evidence="1">ChiBcec16-3735</strain>
    </source>
</reference>
<sequence length="90" mass="10207">MMYPFLTLDDGTEIVHSEMHSDGTVKVYMEKPDAKDGFHHAVCWLPSYRWEDISGFSQPELSRCAEVIRSTAHLILRFAQEGGFDSASNL</sequence>
<dbReference type="Proteomes" id="UP000824065">
    <property type="component" value="Unassembled WGS sequence"/>
</dbReference>
<dbReference type="AlphaFoldDB" id="A0A9D2FGQ5"/>
<name>A0A9D2FGQ5_9FIRM</name>
<organism evidence="1 2">
    <name type="scientific">Candidatus Faecalibacterium gallistercoris</name>
    <dbReference type="NCBI Taxonomy" id="2838579"/>
    <lineage>
        <taxon>Bacteria</taxon>
        <taxon>Bacillati</taxon>
        <taxon>Bacillota</taxon>
        <taxon>Clostridia</taxon>
        <taxon>Eubacteriales</taxon>
        <taxon>Oscillospiraceae</taxon>
        <taxon>Faecalibacterium</taxon>
    </lineage>
</organism>
<gene>
    <name evidence="1" type="ORF">H9725_09135</name>
</gene>
<proteinExistence type="predicted"/>
<reference evidence="1" key="1">
    <citation type="journal article" date="2021" name="PeerJ">
        <title>Extensive microbial diversity within the chicken gut microbiome revealed by metagenomics and culture.</title>
        <authorList>
            <person name="Gilroy R."/>
            <person name="Ravi A."/>
            <person name="Getino M."/>
            <person name="Pursley I."/>
            <person name="Horton D.L."/>
            <person name="Alikhan N.F."/>
            <person name="Baker D."/>
            <person name="Gharbi K."/>
            <person name="Hall N."/>
            <person name="Watson M."/>
            <person name="Adriaenssens E.M."/>
            <person name="Foster-Nyarko E."/>
            <person name="Jarju S."/>
            <person name="Secka A."/>
            <person name="Antonio M."/>
            <person name="Oren A."/>
            <person name="Chaudhuri R.R."/>
            <person name="La Ragione R."/>
            <person name="Hildebrand F."/>
            <person name="Pallen M.J."/>
        </authorList>
    </citation>
    <scope>NUCLEOTIDE SEQUENCE</scope>
    <source>
        <strain evidence="1">ChiBcec16-3735</strain>
    </source>
</reference>
<dbReference type="EMBL" id="DXBJ01000068">
    <property type="protein sequence ID" value="HIZ58715.1"/>
    <property type="molecule type" value="Genomic_DNA"/>
</dbReference>
<evidence type="ECO:0000313" key="1">
    <source>
        <dbReference type="EMBL" id="HIZ58715.1"/>
    </source>
</evidence>
<accession>A0A9D2FGQ5</accession>
<evidence type="ECO:0000313" key="2">
    <source>
        <dbReference type="Proteomes" id="UP000824065"/>
    </source>
</evidence>
<protein>
    <submittedName>
        <fullName evidence="1">Uncharacterized protein</fullName>
    </submittedName>
</protein>
<comment type="caution">
    <text evidence="1">The sequence shown here is derived from an EMBL/GenBank/DDBJ whole genome shotgun (WGS) entry which is preliminary data.</text>
</comment>